<reference evidence="4 5" key="1">
    <citation type="submission" date="2023-04" db="EMBL/GenBank/DDBJ databases">
        <title>Neorhizobium petrolearium OS53, complete genome.</title>
        <authorList>
            <person name="Yu T."/>
        </authorList>
    </citation>
    <scope>NUCLEOTIDE SEQUENCE [LARGE SCALE GENOMIC DNA]</scope>
    <source>
        <strain evidence="4 5">OS53</strain>
    </source>
</reference>
<dbReference type="Pfam" id="PF17936">
    <property type="entry name" value="Big_6"/>
    <property type="match status" value="1"/>
</dbReference>
<dbReference type="Gene3D" id="3.10.350.10">
    <property type="entry name" value="LysM domain"/>
    <property type="match status" value="1"/>
</dbReference>
<feature type="compositionally biased region" description="Low complexity" evidence="1">
    <location>
        <begin position="70"/>
        <end position="84"/>
    </location>
</feature>
<sequence>MMRNRAGWLAITALAIASLLMVFFVLPRINHDAKPVGDAINAAGNAVKEAVTETQQATRTPDTSKPAELQAAAPQAGAPAAQPGTSQSDATKANAMTSPSFDVLRVEPDGSTVIAGRAEPHSTIEVTNGTSVVAKVNVGPSGDFAAVLDEPLPPGDHELVLRATGKDGKATISEETATVSVPADKSGKLLAMVTKPGKASRVIAMPAQNKPAASVPEQPSPTVPAASASETATSPATAPATSVAGAPTALPAPPAGSSGLASSAPDIAALTPNSTAPAGTLASSELHITAVEIEGTKIFVAGVSKAGTSLRGQADGKLIGAAKAGQDGSFVIEGNMELAVGDHRISVEALSATGQVVVRVEVPFNRPAGEQVAAVAAPQQGGNAMVTLDDAAFDKLRNETVRAFNLLRGLYDGGNIPSMEQMIAARSATSIALRSLSEYRLPADAAAASRSVAETTAKDAAAALAALDALPKEVAAVGAGLKEIAAMIAKAVGPVIAQQLAGVEMAAVVPVAATDASGAKTIQQAPLTQSTRNSVIIRRGDTLWQISRRVYGQGVRYTTIYLANEDQIRNPDIIQPGQIFGVPEEYRPDSEELHRQRMLQKRS</sequence>
<dbReference type="Gene3D" id="2.60.40.10">
    <property type="entry name" value="Immunoglobulins"/>
    <property type="match status" value="1"/>
</dbReference>
<evidence type="ECO:0000259" key="3">
    <source>
        <dbReference type="PROSITE" id="PS51782"/>
    </source>
</evidence>
<dbReference type="CDD" id="cd00118">
    <property type="entry name" value="LysM"/>
    <property type="match status" value="1"/>
</dbReference>
<dbReference type="PANTHER" id="PTHR34700">
    <property type="entry name" value="POTASSIUM BINDING PROTEIN KBP"/>
    <property type="match status" value="1"/>
</dbReference>
<keyword evidence="5" id="KW-1185">Reference proteome</keyword>
<dbReference type="InterPro" id="IPR018392">
    <property type="entry name" value="LysM"/>
</dbReference>
<evidence type="ECO:0000313" key="5">
    <source>
        <dbReference type="Proteomes" id="UP001227095"/>
    </source>
</evidence>
<accession>A0ABY8M4M0</accession>
<dbReference type="InterPro" id="IPR036779">
    <property type="entry name" value="LysM_dom_sf"/>
</dbReference>
<feature type="transmembrane region" description="Helical" evidence="2">
    <location>
        <begin position="7"/>
        <end position="26"/>
    </location>
</feature>
<evidence type="ECO:0000256" key="2">
    <source>
        <dbReference type="SAM" id="Phobius"/>
    </source>
</evidence>
<feature type="compositionally biased region" description="Low complexity" evidence="1">
    <location>
        <begin position="223"/>
        <end position="263"/>
    </location>
</feature>
<keyword evidence="2" id="KW-0472">Membrane</keyword>
<dbReference type="PROSITE" id="PS51782">
    <property type="entry name" value="LYSM"/>
    <property type="match status" value="1"/>
</dbReference>
<dbReference type="InterPro" id="IPR041498">
    <property type="entry name" value="Big_6"/>
</dbReference>
<keyword evidence="2" id="KW-0812">Transmembrane</keyword>
<gene>
    <name evidence="4" type="ORF">QEO92_04795</name>
</gene>
<dbReference type="PANTHER" id="PTHR34700:SF4">
    <property type="entry name" value="PHAGE-LIKE ELEMENT PBSX PROTEIN XKDP"/>
    <property type="match status" value="1"/>
</dbReference>
<dbReference type="RefSeq" id="WP_227702341.1">
    <property type="nucleotide sequence ID" value="NZ_CP123000.1"/>
</dbReference>
<feature type="domain" description="LysM" evidence="3">
    <location>
        <begin position="533"/>
        <end position="582"/>
    </location>
</feature>
<organism evidence="4 5">
    <name type="scientific">Neorhizobium petrolearium</name>
    <dbReference type="NCBI Taxonomy" id="515361"/>
    <lineage>
        <taxon>Bacteria</taxon>
        <taxon>Pseudomonadati</taxon>
        <taxon>Pseudomonadota</taxon>
        <taxon>Alphaproteobacteria</taxon>
        <taxon>Hyphomicrobiales</taxon>
        <taxon>Rhizobiaceae</taxon>
        <taxon>Rhizobium/Agrobacterium group</taxon>
        <taxon>Neorhizobium</taxon>
    </lineage>
</organism>
<dbReference type="InterPro" id="IPR013783">
    <property type="entry name" value="Ig-like_fold"/>
</dbReference>
<protein>
    <submittedName>
        <fullName evidence="4">Ig-like domain-containing protein</fullName>
    </submittedName>
</protein>
<dbReference type="SMART" id="SM00257">
    <property type="entry name" value="LysM"/>
    <property type="match status" value="1"/>
</dbReference>
<evidence type="ECO:0000256" key="1">
    <source>
        <dbReference type="SAM" id="MobiDB-lite"/>
    </source>
</evidence>
<feature type="region of interest" description="Disordered" evidence="1">
    <location>
        <begin position="208"/>
        <end position="263"/>
    </location>
</feature>
<dbReference type="Pfam" id="PF01476">
    <property type="entry name" value="LysM"/>
    <property type="match status" value="1"/>
</dbReference>
<dbReference type="Proteomes" id="UP001227095">
    <property type="component" value="Chromosome"/>
</dbReference>
<dbReference type="InterPro" id="IPR052196">
    <property type="entry name" value="Bact_Kbp"/>
</dbReference>
<keyword evidence="2" id="KW-1133">Transmembrane helix</keyword>
<proteinExistence type="predicted"/>
<feature type="region of interest" description="Disordered" evidence="1">
    <location>
        <begin position="54"/>
        <end position="93"/>
    </location>
</feature>
<dbReference type="EMBL" id="CP123000">
    <property type="protein sequence ID" value="WGI69404.1"/>
    <property type="molecule type" value="Genomic_DNA"/>
</dbReference>
<feature type="compositionally biased region" description="Polar residues" evidence="1">
    <location>
        <begin position="54"/>
        <end position="63"/>
    </location>
</feature>
<name>A0ABY8M4M0_9HYPH</name>
<evidence type="ECO:0000313" key="4">
    <source>
        <dbReference type="EMBL" id="WGI69404.1"/>
    </source>
</evidence>